<proteinExistence type="predicted"/>
<sequence length="40" mass="4287">MCIDERGTHLMNSASYDEQRGSENGDGEKGIWRAGADGDG</sequence>
<feature type="compositionally biased region" description="Basic and acidic residues" evidence="1">
    <location>
        <begin position="17"/>
        <end position="31"/>
    </location>
</feature>
<reference evidence="3" key="1">
    <citation type="submission" date="2018-12" db="EMBL/GenBank/DDBJ databases">
        <title>Tengunoibacter tsumagoiensis gen. nov., sp. nov., Dictyobacter kobayashii sp. nov., D. alpinus sp. nov., and D. joshuensis sp. nov. and description of Dictyobacteraceae fam. nov. within the order Ktedonobacterales isolated from Tengu-no-mugimeshi.</title>
        <authorList>
            <person name="Wang C.M."/>
            <person name="Zheng Y."/>
            <person name="Sakai Y."/>
            <person name="Toyoda A."/>
            <person name="Minakuchi Y."/>
            <person name="Abe K."/>
            <person name="Yokota A."/>
            <person name="Yabe S."/>
        </authorList>
    </citation>
    <scope>NUCLEOTIDE SEQUENCE [LARGE SCALE GENOMIC DNA]</scope>
    <source>
        <strain evidence="3">Uno11</strain>
    </source>
</reference>
<keyword evidence="3" id="KW-1185">Reference proteome</keyword>
<evidence type="ECO:0000313" key="3">
    <source>
        <dbReference type="Proteomes" id="UP000287188"/>
    </source>
</evidence>
<comment type="caution">
    <text evidence="2">The sequence shown here is derived from an EMBL/GenBank/DDBJ whole genome shotgun (WGS) entry which is preliminary data.</text>
</comment>
<evidence type="ECO:0000313" key="2">
    <source>
        <dbReference type="EMBL" id="GCE21941.1"/>
    </source>
</evidence>
<dbReference type="Proteomes" id="UP000287188">
    <property type="component" value="Unassembled WGS sequence"/>
</dbReference>
<dbReference type="EMBL" id="BIFS01000001">
    <property type="protein sequence ID" value="GCE21941.1"/>
    <property type="molecule type" value="Genomic_DNA"/>
</dbReference>
<dbReference type="AlphaFoldDB" id="A0A402AS64"/>
<accession>A0A402AS64</accession>
<gene>
    <name evidence="2" type="ORF">KDK_57410</name>
</gene>
<evidence type="ECO:0000256" key="1">
    <source>
        <dbReference type="SAM" id="MobiDB-lite"/>
    </source>
</evidence>
<organism evidence="2 3">
    <name type="scientific">Dictyobacter kobayashii</name>
    <dbReference type="NCBI Taxonomy" id="2014872"/>
    <lineage>
        <taxon>Bacteria</taxon>
        <taxon>Bacillati</taxon>
        <taxon>Chloroflexota</taxon>
        <taxon>Ktedonobacteria</taxon>
        <taxon>Ktedonobacterales</taxon>
        <taxon>Dictyobacteraceae</taxon>
        <taxon>Dictyobacter</taxon>
    </lineage>
</organism>
<name>A0A402AS64_9CHLR</name>
<protein>
    <submittedName>
        <fullName evidence="2">Uncharacterized protein</fullName>
    </submittedName>
</protein>
<feature type="region of interest" description="Disordered" evidence="1">
    <location>
        <begin position="1"/>
        <end position="40"/>
    </location>
</feature>